<proteinExistence type="predicted"/>
<evidence type="ECO:0000313" key="3">
    <source>
        <dbReference type="EMBL" id="QBZ58718.1"/>
    </source>
</evidence>
<dbReference type="AlphaFoldDB" id="A0A4P7N7T2"/>
<keyword evidence="1" id="KW-0175">Coiled coil</keyword>
<dbReference type="OMA" id="ISANCCR"/>
<name>A0A4P7N7T2_PYROR</name>
<dbReference type="EMBL" id="CP034206">
    <property type="protein sequence ID" value="QBZ58718.1"/>
    <property type="molecule type" value="Genomic_DNA"/>
</dbReference>
<accession>A0A4P7N7T2</accession>
<reference evidence="3 4" key="1">
    <citation type="journal article" date="2019" name="Mol. Biol. Evol.">
        <title>Blast fungal genomes show frequent chromosomal changes, gene gains and losses, and effector gene turnover.</title>
        <authorList>
            <person name="Gomez Luciano L.B."/>
            <person name="Jason Tsai I."/>
            <person name="Chuma I."/>
            <person name="Tosa Y."/>
            <person name="Chen Y.H."/>
            <person name="Li J.Y."/>
            <person name="Li M.Y."/>
            <person name="Jade Lu M.Y."/>
            <person name="Nakayashiki H."/>
            <person name="Li W.H."/>
        </authorList>
    </citation>
    <scope>NUCLEOTIDE SEQUENCE [LARGE SCALE GENOMIC DNA]</scope>
    <source>
        <strain evidence="3">MZ5-1-6</strain>
    </source>
</reference>
<gene>
    <name evidence="3" type="ORF">PoMZ_03676</name>
</gene>
<feature type="coiled-coil region" evidence="1">
    <location>
        <begin position="218"/>
        <end position="273"/>
    </location>
</feature>
<protein>
    <submittedName>
        <fullName evidence="3">Uncharacterized protein</fullName>
    </submittedName>
</protein>
<evidence type="ECO:0000256" key="2">
    <source>
        <dbReference type="SAM" id="MobiDB-lite"/>
    </source>
</evidence>
<feature type="region of interest" description="Disordered" evidence="2">
    <location>
        <begin position="283"/>
        <end position="306"/>
    </location>
</feature>
<dbReference type="SMR" id="A0A4P7N7T2"/>
<evidence type="ECO:0000313" key="4">
    <source>
        <dbReference type="Proteomes" id="UP000294847"/>
    </source>
</evidence>
<evidence type="ECO:0000256" key="1">
    <source>
        <dbReference type="SAM" id="Coils"/>
    </source>
</evidence>
<dbReference type="Proteomes" id="UP000294847">
    <property type="component" value="Chromosome 3"/>
</dbReference>
<organism evidence="3 4">
    <name type="scientific">Pyricularia oryzae</name>
    <name type="common">Rice blast fungus</name>
    <name type="synonym">Magnaporthe oryzae</name>
    <dbReference type="NCBI Taxonomy" id="318829"/>
    <lineage>
        <taxon>Eukaryota</taxon>
        <taxon>Fungi</taxon>
        <taxon>Dikarya</taxon>
        <taxon>Ascomycota</taxon>
        <taxon>Pezizomycotina</taxon>
        <taxon>Sordariomycetes</taxon>
        <taxon>Sordariomycetidae</taxon>
        <taxon>Magnaporthales</taxon>
        <taxon>Pyriculariaceae</taxon>
        <taxon>Pyricularia</taxon>
    </lineage>
</organism>
<sequence>MPAMAATYRSRQLERQKNIELLTQAEKDSLLNELWKQDRPLCHECLKGYQEHPERLCVFQPGHARCDSCAEKGIYCLRMRVNETRPLFRTAQRFAAEMVQLRLSGSPIPDRMRNAYRTVVEGALSYAEAVKEVKDLKEDLEKATAATVTHLRQASECESRSEAMSWAAKCGWTLVTLEKERRDKGLPPPQGGAEVVIMDMIKDARELRIKRGELDHRCGKLAEEVGKLRLENENLQAAQLAASATRDKLIEELRNSKATILAAEAAIERASLERMSKKELSRSLEASEPQMAGGLTARTNTKPPSNLLRRLPERVKQRIFQNILSSVASVDATFRERPQLAHQTIGIVNDETDKATITTLFHLGRSIDLENDAALVMYISANCCRTHVPGLDYRWTAADHAVILGLCLVAKEWMVRIIKAQVGAYIRLISVPVGDNRRRYRSAGVSASPVQALLKFEDQSTPDRKRLRTE</sequence>